<accession>A0A7V6P8F2</accession>
<dbReference type="EMBL" id="DUMN01000054">
    <property type="protein sequence ID" value="HHV66324.1"/>
    <property type="molecule type" value="Genomic_DNA"/>
</dbReference>
<feature type="signal peptide" evidence="2">
    <location>
        <begin position="1"/>
        <end position="22"/>
    </location>
</feature>
<dbReference type="RefSeq" id="WP_100650180.1">
    <property type="nucleotide sequence ID" value="NZ_CP122438.1"/>
</dbReference>
<name>A0A7V6P8F2_9HYPH</name>
<evidence type="ECO:0000313" key="4">
    <source>
        <dbReference type="Proteomes" id="UP000551563"/>
    </source>
</evidence>
<dbReference type="AlphaFoldDB" id="A0A7V6P8F2"/>
<sequence length="86" mass="8743">MSTLRILVSGAIFLAALSTASANDGSPGLPGVQPQKPIVSAPPPAPEPDQAQSGNRRNFRVGNTDVSISGSISVDVGTGNSRSSRR</sequence>
<protein>
    <submittedName>
        <fullName evidence="3">Uncharacterized protein</fullName>
    </submittedName>
</protein>
<feature type="compositionally biased region" description="Low complexity" evidence="1">
    <location>
        <begin position="64"/>
        <end position="79"/>
    </location>
</feature>
<reference evidence="3 4" key="1">
    <citation type="journal article" date="2020" name="Biotechnol. Biofuels">
        <title>New insights from the biogas microbiome by comprehensive genome-resolved metagenomics of nearly 1600 species originating from multiple anaerobic digesters.</title>
        <authorList>
            <person name="Campanaro S."/>
            <person name="Treu L."/>
            <person name="Rodriguez-R L.M."/>
            <person name="Kovalovszki A."/>
            <person name="Ziels R.M."/>
            <person name="Maus I."/>
            <person name="Zhu X."/>
            <person name="Kougias P.G."/>
            <person name="Basile A."/>
            <person name="Luo G."/>
            <person name="Schluter A."/>
            <person name="Konstantinidis K.T."/>
            <person name="Angelidaki I."/>
        </authorList>
    </citation>
    <scope>NUCLEOTIDE SEQUENCE [LARGE SCALE GENOMIC DNA]</scope>
    <source>
        <strain evidence="3">AS04akNAM_66</strain>
    </source>
</reference>
<comment type="caution">
    <text evidence="3">The sequence shown here is derived from an EMBL/GenBank/DDBJ whole genome shotgun (WGS) entry which is preliminary data.</text>
</comment>
<feature type="chain" id="PRO_5030918893" evidence="2">
    <location>
        <begin position="23"/>
        <end position="86"/>
    </location>
</feature>
<feature type="region of interest" description="Disordered" evidence="1">
    <location>
        <begin position="23"/>
        <end position="86"/>
    </location>
</feature>
<organism evidence="3 4">
    <name type="scientific">Brucella intermedia</name>
    <dbReference type="NCBI Taxonomy" id="94625"/>
    <lineage>
        <taxon>Bacteria</taxon>
        <taxon>Pseudomonadati</taxon>
        <taxon>Pseudomonadota</taxon>
        <taxon>Alphaproteobacteria</taxon>
        <taxon>Hyphomicrobiales</taxon>
        <taxon>Brucellaceae</taxon>
        <taxon>Brucella/Ochrobactrum group</taxon>
        <taxon>Brucella</taxon>
    </lineage>
</organism>
<gene>
    <name evidence="3" type="ORF">GXX48_01555</name>
</gene>
<evidence type="ECO:0000256" key="1">
    <source>
        <dbReference type="SAM" id="MobiDB-lite"/>
    </source>
</evidence>
<proteinExistence type="predicted"/>
<evidence type="ECO:0000256" key="2">
    <source>
        <dbReference type="SAM" id="SignalP"/>
    </source>
</evidence>
<dbReference type="Proteomes" id="UP000551563">
    <property type="component" value="Unassembled WGS sequence"/>
</dbReference>
<keyword evidence="2" id="KW-0732">Signal</keyword>
<evidence type="ECO:0000313" key="3">
    <source>
        <dbReference type="EMBL" id="HHV66324.1"/>
    </source>
</evidence>